<dbReference type="EMBL" id="QRXV01000022">
    <property type="protein sequence ID" value="RGU36146.1"/>
    <property type="molecule type" value="Genomic_DNA"/>
</dbReference>
<feature type="domain" description="Large polyvalent protein-associated" evidence="1">
    <location>
        <begin position="24"/>
        <end position="91"/>
    </location>
</feature>
<evidence type="ECO:0000259" key="1">
    <source>
        <dbReference type="Pfam" id="PF18824"/>
    </source>
</evidence>
<dbReference type="Pfam" id="PF18824">
    <property type="entry name" value="LPD11"/>
    <property type="match status" value="1"/>
</dbReference>
<dbReference type="AlphaFoldDB" id="A0A412SEP4"/>
<sequence>MNTNNKPSTAGRTTADDILQRDARFRYMLLARMQSDCEYYLDYGGRDPKRLWAGDEERQIDLMIKLHDSFKEGEKPQWLTMDKILEYKKEMMVMVE</sequence>
<comment type="caution">
    <text evidence="2">The sequence shown here is derived from an EMBL/GenBank/DDBJ whole genome shotgun (WGS) entry which is preliminary data.</text>
</comment>
<organism evidence="2 3">
    <name type="scientific">Bacteroides uniformis</name>
    <dbReference type="NCBI Taxonomy" id="820"/>
    <lineage>
        <taxon>Bacteria</taxon>
        <taxon>Pseudomonadati</taxon>
        <taxon>Bacteroidota</taxon>
        <taxon>Bacteroidia</taxon>
        <taxon>Bacteroidales</taxon>
        <taxon>Bacteroidaceae</taxon>
        <taxon>Bacteroides</taxon>
    </lineage>
</organism>
<dbReference type="RefSeq" id="WP_008781644.1">
    <property type="nucleotide sequence ID" value="NZ_JBCHGE010000033.1"/>
</dbReference>
<name>A0A412SEP4_BACUN</name>
<dbReference type="InterPro" id="IPR040789">
    <property type="entry name" value="LPD11"/>
</dbReference>
<reference evidence="2 3" key="1">
    <citation type="submission" date="2018-08" db="EMBL/GenBank/DDBJ databases">
        <title>A genome reference for cultivated species of the human gut microbiota.</title>
        <authorList>
            <person name="Zou Y."/>
            <person name="Xue W."/>
            <person name="Luo G."/>
        </authorList>
    </citation>
    <scope>NUCLEOTIDE SEQUENCE [LARGE SCALE GENOMIC DNA]</scope>
    <source>
        <strain evidence="2 3">AF17-20</strain>
    </source>
</reference>
<gene>
    <name evidence="2" type="ORF">DWW83_17865</name>
</gene>
<accession>A0A412SEP4</accession>
<proteinExistence type="predicted"/>
<dbReference type="Proteomes" id="UP000284022">
    <property type="component" value="Unassembled WGS sequence"/>
</dbReference>
<protein>
    <recommendedName>
        <fullName evidence="1">Large polyvalent protein-associated domain-containing protein</fullName>
    </recommendedName>
</protein>
<evidence type="ECO:0000313" key="3">
    <source>
        <dbReference type="Proteomes" id="UP000284022"/>
    </source>
</evidence>
<evidence type="ECO:0000313" key="2">
    <source>
        <dbReference type="EMBL" id="RGU36146.1"/>
    </source>
</evidence>